<organism evidence="4">
    <name type="scientific">Rhizoctonia solani partitivirus 6</name>
    <dbReference type="NCBI Taxonomy" id="2600109"/>
    <lineage>
        <taxon>Viruses</taxon>
        <taxon>Riboviria</taxon>
        <taxon>Orthornavirae</taxon>
        <taxon>Pisuviricota</taxon>
        <taxon>Duplopiviricetes</taxon>
        <taxon>Durnavirales</taxon>
        <taxon>Partitiviridae</taxon>
    </lineage>
</organism>
<evidence type="ECO:0000256" key="2">
    <source>
        <dbReference type="ARBA" id="ARBA00022679"/>
    </source>
</evidence>
<name>A0A5Q0TPL7_9VIRU</name>
<protein>
    <submittedName>
        <fullName evidence="4">RNA-dependent RNA polymerase</fullName>
    </submittedName>
</protein>
<keyword evidence="3" id="KW-0548">Nucleotidyltransferase</keyword>
<sequence>MHTFFTCGLFYYFIRVWRFKTKHKKFDLRFYNQLRNIHFEYRDRLTSGPDEPPFVYSKSILTIIDKVIATRYAQHHDDIIDGIRSHRISIAHGPLGLYDPVDYDDIPELRLPKPGILVLPFRYHEKSPGIGYTSVGERLLTNDPSAAEEPLDRKAETYIVDTDLSGFPPNPEIVHIIHYWFPQYLEHLEYYCRPYSFGPQAFYDFNRTTERKPPPSKEREDEILSILDELFNIKPYRPIHFAETLASGIPLNTSAPFAEKHDPESIALARWNSPSEYADRPTSKGHFVNSILTFGRRILHNVKETGTPNADSLSDALIPDSDANSRLQNFFLRNPTELFIRTQISKRDPNEPKKIRPVYSVCLLFILFEIMLTYPLLAQLRNPECCVLHGLETFRGSMHVIDYCAQQYQSYVSLDWSQFDQRLPIYVIIAYFTRFLPRRIVINKGYTPSHSYPDTRFSNPDIFAIKIFNLLQFVLLWYLNMVFISFDGYAYVRLNGGVPSGLLNTQSIDSFGNAYIIVDCMLEFGFSKSEILDMLFFIMGDDNIFFARQNINRIHDFMKFLDSYAKDRHGMVLSILKSTYTMLRSKIEVLGYTNNFGMPTRPIGKLVAQLAFPERPVPDDKQWMHAARALGLAYASCAQDATFHLLCREVYNKFKPSGPVSTAQIKRVFKYTVSDLFEDDLTSELFVFPDFPTLYEVKSLLDHYHGFFSETDKWQKAIFSDIPHVSDDDVVTLETWLASHPNYQFRTDHIMQGSTAP</sequence>
<accession>A0A5Q0TPL7</accession>
<dbReference type="InterPro" id="IPR043502">
    <property type="entry name" value="DNA/RNA_pol_sf"/>
</dbReference>
<reference evidence="4" key="1">
    <citation type="submission" date="2019-04" db="EMBL/GenBank/DDBJ databases">
        <title>Molecular characterization of novel dsRNA elements in the hypovirulent strain of Rhizoctonia solani, the causal agent of tobacco target spot.</title>
        <authorList>
            <person name="Zhong J."/>
            <person name="Chen Y."/>
            <person name="Li C.X."/>
        </authorList>
    </citation>
    <scope>NUCLEOTIDE SEQUENCE</scope>
    <source>
        <strain evidence="4">YNBB-111-1</strain>
    </source>
</reference>
<dbReference type="SUPFAM" id="SSF56672">
    <property type="entry name" value="DNA/RNA polymerases"/>
    <property type="match status" value="1"/>
</dbReference>
<dbReference type="EMBL" id="MK809397">
    <property type="protein sequence ID" value="QGA67321.1"/>
    <property type="molecule type" value="Genomic_RNA"/>
</dbReference>
<evidence type="ECO:0000313" key="4">
    <source>
        <dbReference type="EMBL" id="QGA67321.1"/>
    </source>
</evidence>
<proteinExistence type="predicted"/>
<dbReference type="CDD" id="cd23167">
    <property type="entry name" value="ps-ssRNAv_RdRp-like"/>
    <property type="match status" value="1"/>
</dbReference>
<dbReference type="GO" id="GO:0003968">
    <property type="term" value="F:RNA-directed RNA polymerase activity"/>
    <property type="evidence" value="ECO:0007669"/>
    <property type="project" value="UniProtKB-KW"/>
</dbReference>
<evidence type="ECO:0000256" key="1">
    <source>
        <dbReference type="ARBA" id="ARBA00022484"/>
    </source>
</evidence>
<keyword evidence="2" id="KW-0808">Transferase</keyword>
<keyword evidence="1 4" id="KW-0696">RNA-directed RNA polymerase</keyword>
<evidence type="ECO:0000256" key="3">
    <source>
        <dbReference type="ARBA" id="ARBA00022695"/>
    </source>
</evidence>